<organism evidence="4 5">
    <name type="scientific">Streptomyces echinoruber</name>
    <dbReference type="NCBI Taxonomy" id="68898"/>
    <lineage>
        <taxon>Bacteria</taxon>
        <taxon>Bacillati</taxon>
        <taxon>Actinomycetota</taxon>
        <taxon>Actinomycetes</taxon>
        <taxon>Kitasatosporales</taxon>
        <taxon>Streptomycetaceae</taxon>
        <taxon>Streptomyces</taxon>
    </lineage>
</organism>
<feature type="compositionally biased region" description="Basic and acidic residues" evidence="2">
    <location>
        <begin position="150"/>
        <end position="161"/>
    </location>
</feature>
<proteinExistence type="predicted"/>
<name>A0A918VNC2_9ACTN</name>
<protein>
    <recommendedName>
        <fullName evidence="3">Histidine kinase/HSP90-like ATPase domain-containing protein</fullName>
    </recommendedName>
</protein>
<keyword evidence="1" id="KW-0808">Transferase</keyword>
<dbReference type="AlphaFoldDB" id="A0A918VNC2"/>
<evidence type="ECO:0000256" key="2">
    <source>
        <dbReference type="SAM" id="MobiDB-lite"/>
    </source>
</evidence>
<dbReference type="Gene3D" id="3.30.565.10">
    <property type="entry name" value="Histidine kinase-like ATPase, C-terminal domain"/>
    <property type="match status" value="1"/>
</dbReference>
<dbReference type="CDD" id="cd16936">
    <property type="entry name" value="HATPase_RsbW-like"/>
    <property type="match status" value="1"/>
</dbReference>
<dbReference type="EMBL" id="BMWH01000030">
    <property type="protein sequence ID" value="GHA09860.1"/>
    <property type="molecule type" value="Genomic_DNA"/>
</dbReference>
<evidence type="ECO:0000313" key="4">
    <source>
        <dbReference type="EMBL" id="GHA09860.1"/>
    </source>
</evidence>
<feature type="domain" description="Histidine kinase/HSP90-like ATPase" evidence="3">
    <location>
        <begin position="13"/>
        <end position="125"/>
    </location>
</feature>
<dbReference type="SUPFAM" id="SSF55874">
    <property type="entry name" value="ATPase domain of HSP90 chaperone/DNA topoisomerase II/histidine kinase"/>
    <property type="match status" value="1"/>
</dbReference>
<reference evidence="4" key="2">
    <citation type="submission" date="2020-09" db="EMBL/GenBank/DDBJ databases">
        <authorList>
            <person name="Sun Q."/>
            <person name="Ohkuma M."/>
        </authorList>
    </citation>
    <scope>NUCLEOTIDE SEQUENCE</scope>
    <source>
        <strain evidence="4">JCM 5016</strain>
    </source>
</reference>
<dbReference type="Pfam" id="PF13581">
    <property type="entry name" value="HATPase_c_2"/>
    <property type="match status" value="1"/>
</dbReference>
<evidence type="ECO:0000256" key="1">
    <source>
        <dbReference type="ARBA" id="ARBA00022527"/>
    </source>
</evidence>
<dbReference type="PANTHER" id="PTHR35526:SF3">
    <property type="entry name" value="ANTI-SIGMA-F FACTOR RSBW"/>
    <property type="match status" value="1"/>
</dbReference>
<comment type="caution">
    <text evidence="4">The sequence shown here is derived from an EMBL/GenBank/DDBJ whole genome shotgun (WGS) entry which is preliminary data.</text>
</comment>
<evidence type="ECO:0000259" key="3">
    <source>
        <dbReference type="Pfam" id="PF13581"/>
    </source>
</evidence>
<accession>A0A918VNC2</accession>
<keyword evidence="5" id="KW-1185">Reference proteome</keyword>
<dbReference type="InterPro" id="IPR003594">
    <property type="entry name" value="HATPase_dom"/>
</dbReference>
<gene>
    <name evidence="4" type="ORF">GCM10010389_56320</name>
</gene>
<dbReference type="InterPro" id="IPR050267">
    <property type="entry name" value="Anti-sigma-factor_SerPK"/>
</dbReference>
<dbReference type="Proteomes" id="UP000623010">
    <property type="component" value="Unassembled WGS sequence"/>
</dbReference>
<evidence type="ECO:0000313" key="5">
    <source>
        <dbReference type="Proteomes" id="UP000623010"/>
    </source>
</evidence>
<reference evidence="4" key="1">
    <citation type="journal article" date="2014" name="Int. J. Syst. Evol. Microbiol.">
        <title>Complete genome sequence of Corynebacterium casei LMG S-19264T (=DSM 44701T), isolated from a smear-ripened cheese.</title>
        <authorList>
            <consortium name="US DOE Joint Genome Institute (JGI-PGF)"/>
            <person name="Walter F."/>
            <person name="Albersmeier A."/>
            <person name="Kalinowski J."/>
            <person name="Ruckert C."/>
        </authorList>
    </citation>
    <scope>NUCLEOTIDE SEQUENCE</scope>
    <source>
        <strain evidence="4">JCM 5016</strain>
    </source>
</reference>
<sequence length="175" mass="18627">MQAPLHQFSVPLSATRRAARLARLLAAEQLGAWGLPLDPARLIVAELAANAVLHGRVPGRSFRLALTVTVQGVLRIEVTDTRGDVLPVREAGVAGAAESGYGLLLVEELADRWGVRSGPVPCKTVWAELDPDRLRPARLDAARLDAARLDPARLDPARADPARPSAHVAPEPGNT</sequence>
<dbReference type="InterPro" id="IPR036890">
    <property type="entry name" value="HATPase_C_sf"/>
</dbReference>
<keyword evidence="1" id="KW-0723">Serine/threonine-protein kinase</keyword>
<dbReference type="GO" id="GO:0004674">
    <property type="term" value="F:protein serine/threonine kinase activity"/>
    <property type="evidence" value="ECO:0007669"/>
    <property type="project" value="UniProtKB-KW"/>
</dbReference>
<keyword evidence="1" id="KW-0418">Kinase</keyword>
<dbReference type="PANTHER" id="PTHR35526">
    <property type="entry name" value="ANTI-SIGMA-F FACTOR RSBW-RELATED"/>
    <property type="match status" value="1"/>
</dbReference>
<feature type="region of interest" description="Disordered" evidence="2">
    <location>
        <begin position="150"/>
        <end position="175"/>
    </location>
</feature>